<evidence type="ECO:0000313" key="3">
    <source>
        <dbReference type="EMBL" id="OIW25377.1"/>
    </source>
</evidence>
<proteinExistence type="predicted"/>
<gene>
    <name evidence="3" type="ORF">CONLIGDRAFT_91432</name>
</gene>
<feature type="compositionally biased region" description="Basic and acidic residues" evidence="1">
    <location>
        <begin position="444"/>
        <end position="454"/>
    </location>
</feature>
<dbReference type="Proteomes" id="UP000182658">
    <property type="component" value="Unassembled WGS sequence"/>
</dbReference>
<dbReference type="InterPro" id="IPR050466">
    <property type="entry name" value="Carboxylest/Gibb_receptor"/>
</dbReference>
<evidence type="ECO:0000313" key="4">
    <source>
        <dbReference type="Proteomes" id="UP000182658"/>
    </source>
</evidence>
<dbReference type="InterPro" id="IPR013094">
    <property type="entry name" value="AB_hydrolase_3"/>
</dbReference>
<dbReference type="Pfam" id="PF07859">
    <property type="entry name" value="Abhydrolase_3"/>
    <property type="match status" value="2"/>
</dbReference>
<dbReference type="GO" id="GO:0016787">
    <property type="term" value="F:hydrolase activity"/>
    <property type="evidence" value="ECO:0007669"/>
    <property type="project" value="InterPro"/>
</dbReference>
<dbReference type="AlphaFoldDB" id="A0A1J7IW93"/>
<dbReference type="PANTHER" id="PTHR23024">
    <property type="entry name" value="ARYLACETAMIDE DEACETYLASE"/>
    <property type="match status" value="1"/>
</dbReference>
<feature type="region of interest" description="Disordered" evidence="1">
    <location>
        <begin position="430"/>
        <end position="454"/>
    </location>
</feature>
<dbReference type="PANTHER" id="PTHR23024:SF182">
    <property type="entry name" value="PUTATIVE (AFU_ORTHOLOGUE AFUA_3G14960)-RELATED"/>
    <property type="match status" value="1"/>
</dbReference>
<evidence type="ECO:0000256" key="1">
    <source>
        <dbReference type="SAM" id="MobiDB-lite"/>
    </source>
</evidence>
<feature type="region of interest" description="Disordered" evidence="1">
    <location>
        <begin position="19"/>
        <end position="59"/>
    </location>
</feature>
<feature type="domain" description="Alpha/beta hydrolase fold-3" evidence="2">
    <location>
        <begin position="264"/>
        <end position="384"/>
    </location>
</feature>
<dbReference type="SUPFAM" id="SSF53474">
    <property type="entry name" value="alpha/beta-Hydrolases"/>
    <property type="match status" value="1"/>
</dbReference>
<feature type="region of interest" description="Disordered" evidence="1">
    <location>
        <begin position="205"/>
        <end position="252"/>
    </location>
</feature>
<dbReference type="OrthoDB" id="408631at2759"/>
<dbReference type="STRING" id="1408157.A0A1J7IW93"/>
<evidence type="ECO:0000259" key="2">
    <source>
        <dbReference type="Pfam" id="PF07859"/>
    </source>
</evidence>
<sequence length="454" mass="51118">MDFRQYGIPAREWQRFVAAHPEAGATASLPDDKSGAELQEDANSERRDKSQRNFEAEGLESAVHVEEAEIRAAQKGGDGDEEAQQQDRLTARVYTRVQRDDDLRLDKVPGVVYYHGGVYVFGTPDTERHLCGLVASRLRVVVVHVCYREAPQHRHPAQHLDGKDGFEWVVSNAERLGIDPEQIVIVGLSCGAGIAASTTLRVCNEDAEKSEEEARRRPDKRSKTGDDRGDGQGQDDPELTSSDDVKPEDKVYDRSAPFVGRTASKRRIKGLVLCVPWLLQEACFPYHLFRSREATSRVQCAEASGMSRAVYDRLCDMLGAEDQADPLLNVPLAPDAELARFPRTAFMIAGMDFFRDDGLILAERLKSLRVPRRVHMFKGMPHGFRKFDDLWSSQRFDELLLLLMNWALGRTISSIDVGFHVEQQEMHEREAKSLVSRVQSPPYDTRHTGADRTT</sequence>
<feature type="compositionally biased region" description="Basic and acidic residues" evidence="1">
    <location>
        <begin position="43"/>
        <end position="55"/>
    </location>
</feature>
<keyword evidence="4" id="KW-1185">Reference proteome</keyword>
<name>A0A1J7IW93_9PEZI</name>
<accession>A0A1J7IW93</accession>
<reference evidence="3 4" key="1">
    <citation type="submission" date="2016-10" db="EMBL/GenBank/DDBJ databases">
        <title>Draft genome sequence of Coniochaeta ligniaria NRRL30616, a lignocellulolytic fungus for bioabatement of inhibitors in plant biomass hydrolysates.</title>
        <authorList>
            <consortium name="DOE Joint Genome Institute"/>
            <person name="Jimenez D.J."/>
            <person name="Hector R.E."/>
            <person name="Riley R."/>
            <person name="Sun H."/>
            <person name="Grigoriev I.V."/>
            <person name="Van Elsas J.D."/>
            <person name="Nichols N.N."/>
        </authorList>
    </citation>
    <scope>NUCLEOTIDE SEQUENCE [LARGE SCALE GENOMIC DNA]</scope>
    <source>
        <strain evidence="3 4">NRRL 30616</strain>
    </source>
</reference>
<dbReference type="Gene3D" id="3.40.50.1820">
    <property type="entry name" value="alpha/beta hydrolase"/>
    <property type="match status" value="1"/>
</dbReference>
<feature type="compositionally biased region" description="Basic and acidic residues" evidence="1">
    <location>
        <begin position="205"/>
        <end position="230"/>
    </location>
</feature>
<dbReference type="InterPro" id="IPR029058">
    <property type="entry name" value="AB_hydrolase_fold"/>
</dbReference>
<feature type="compositionally biased region" description="Basic and acidic residues" evidence="1">
    <location>
        <begin position="243"/>
        <end position="252"/>
    </location>
</feature>
<dbReference type="EMBL" id="KV875102">
    <property type="protein sequence ID" value="OIW25377.1"/>
    <property type="molecule type" value="Genomic_DNA"/>
</dbReference>
<protein>
    <recommendedName>
        <fullName evidence="2">Alpha/beta hydrolase fold-3 domain-containing protein</fullName>
    </recommendedName>
</protein>
<feature type="domain" description="Alpha/beta hydrolase fold-3" evidence="2">
    <location>
        <begin position="111"/>
        <end position="205"/>
    </location>
</feature>
<organism evidence="3 4">
    <name type="scientific">Coniochaeta ligniaria NRRL 30616</name>
    <dbReference type="NCBI Taxonomy" id="1408157"/>
    <lineage>
        <taxon>Eukaryota</taxon>
        <taxon>Fungi</taxon>
        <taxon>Dikarya</taxon>
        <taxon>Ascomycota</taxon>
        <taxon>Pezizomycotina</taxon>
        <taxon>Sordariomycetes</taxon>
        <taxon>Sordariomycetidae</taxon>
        <taxon>Coniochaetales</taxon>
        <taxon>Coniochaetaceae</taxon>
        <taxon>Coniochaeta</taxon>
    </lineage>
</organism>
<dbReference type="InParanoid" id="A0A1J7IW93"/>